<evidence type="ECO:0000313" key="1">
    <source>
        <dbReference type="EMBL" id="EAM49412.1"/>
    </source>
</evidence>
<dbReference type="KEGG" id="cwa:CwatDRAFT_2243"/>
<dbReference type="Pfam" id="PF08819">
    <property type="entry name" value="DUF1802"/>
    <property type="match status" value="1"/>
</dbReference>
<organism evidence="1 2">
    <name type="scientific">Crocosphaera watsonii WH 8501</name>
    <dbReference type="NCBI Taxonomy" id="165597"/>
    <lineage>
        <taxon>Bacteria</taxon>
        <taxon>Bacillati</taxon>
        <taxon>Cyanobacteriota</taxon>
        <taxon>Cyanophyceae</taxon>
        <taxon>Oscillatoriophycideae</taxon>
        <taxon>Chroococcales</taxon>
        <taxon>Aphanothecaceae</taxon>
        <taxon>Crocosphaera</taxon>
    </lineage>
</organism>
<dbReference type="InterPro" id="IPR014923">
    <property type="entry name" value="DUF1802"/>
</dbReference>
<reference evidence="1" key="2">
    <citation type="submission" date="2005-06" db="EMBL/GenBank/DDBJ databases">
        <title>Sequencing of the draft genome and assembly of Crocosphaera watsonii WH 8501.</title>
        <authorList>
            <consortium name="US DOE Joint Genome Institute (JGI-PGF)"/>
            <person name="Copeland A."/>
            <person name="Lucas S."/>
            <person name="Lapidus A."/>
            <person name="Barry K."/>
            <person name="Detter C."/>
            <person name="Glavina T."/>
            <person name="Hammon N."/>
            <person name="Israni S."/>
            <person name="Pitluck S."/>
            <person name="Richardson P."/>
        </authorList>
    </citation>
    <scope>NUCLEOTIDE SEQUENCE [LARGE SCALE GENOMIC DNA]</scope>
    <source>
        <strain evidence="1">WH 8501</strain>
    </source>
</reference>
<accession>Q4BZU4</accession>
<name>Q4BZU4_CROWT</name>
<sequence length="190" mass="22132">MLTTLSFALKEWNIAVKALEKGQTILLLRKGGIKEISGQFQVNHNPILLYPTYEHQKPHLLKSDYTAFVNPVPSGWHPETIEISSWANITNIFQVQDFSIIKQLYSYHIWTEKFVEERFNWKQRQPLFVLLLRVFLLPKPVIIPYDKTYGGCGSWIKLNNHISLAESYGAMDDNNYHQKLKEIRKIISSA</sequence>
<reference evidence="1" key="3">
    <citation type="submission" date="2016-12" db="EMBL/GenBank/DDBJ databases">
        <title>Annotation of the draft genome assembly of Crocosphaera watsonii WH 8501.</title>
        <authorList>
            <consortium name="US DOE Joint Genome Institute (JGI-ORNL)"/>
            <person name="Larimer F."/>
            <person name="Land M."/>
        </authorList>
    </citation>
    <scope>NUCLEOTIDE SEQUENCE</scope>
    <source>
        <strain evidence="1">WH 8501</strain>
    </source>
</reference>
<keyword evidence="2" id="KW-1185">Reference proteome</keyword>
<comment type="caution">
    <text evidence="1">The sequence shown here is derived from an EMBL/GenBank/DDBJ whole genome shotgun (WGS) entry which is preliminary data.</text>
</comment>
<dbReference type="OrthoDB" id="9808776at2"/>
<protein>
    <submittedName>
        <fullName evidence="1">Similar to Uncharacterized protein conserved in bacteria</fullName>
    </submittedName>
</protein>
<dbReference type="InterPro" id="IPR008307">
    <property type="entry name" value="UCP018957"/>
</dbReference>
<dbReference type="PIRSF" id="PIRSF018957">
    <property type="entry name" value="UCP018957"/>
    <property type="match status" value="1"/>
</dbReference>
<gene>
    <name evidence="1" type="ORF">CwatDRAFT_2243</name>
</gene>
<evidence type="ECO:0000313" key="2">
    <source>
        <dbReference type="Proteomes" id="UP000003922"/>
    </source>
</evidence>
<reference evidence="1" key="1">
    <citation type="submission" date="2004-02" db="EMBL/GenBank/DDBJ databases">
        <authorList>
            <consortium name="DOE Joint Genome Institute"/>
        </authorList>
    </citation>
    <scope>NUCLEOTIDE SEQUENCE [LARGE SCALE GENOMIC DNA]</scope>
    <source>
        <strain evidence="1">WH 8501</strain>
    </source>
</reference>
<dbReference type="AlphaFoldDB" id="Q4BZU4"/>
<dbReference type="RefSeq" id="WP_007306850.1">
    <property type="nucleotide sequence ID" value="NZ_AADV02000071.1"/>
</dbReference>
<dbReference type="EMBL" id="AADV02000071">
    <property type="protein sequence ID" value="EAM49412.1"/>
    <property type="molecule type" value="Genomic_DNA"/>
</dbReference>
<proteinExistence type="predicted"/>
<dbReference type="Proteomes" id="UP000003922">
    <property type="component" value="Unassembled WGS sequence"/>
</dbReference>